<dbReference type="PROSITE" id="PS50293">
    <property type="entry name" value="TPR_REGION"/>
    <property type="match status" value="1"/>
</dbReference>
<evidence type="ECO:0000256" key="3">
    <source>
        <dbReference type="PROSITE-ProRule" id="PRU00339"/>
    </source>
</evidence>
<dbReference type="InterPro" id="IPR041664">
    <property type="entry name" value="AAA_16"/>
</dbReference>
<keyword evidence="7" id="KW-1185">Reference proteome</keyword>
<dbReference type="Pfam" id="PF13191">
    <property type="entry name" value="AAA_16"/>
    <property type="match status" value="1"/>
</dbReference>
<feature type="repeat" description="TPR" evidence="3">
    <location>
        <begin position="620"/>
        <end position="653"/>
    </location>
</feature>
<dbReference type="InterPro" id="IPR050498">
    <property type="entry name" value="Ycf3"/>
</dbReference>
<dbReference type="PROSITE" id="PS50005">
    <property type="entry name" value="TPR"/>
    <property type="match status" value="9"/>
</dbReference>
<proteinExistence type="predicted"/>
<dbReference type="Pfam" id="PF13424">
    <property type="entry name" value="TPR_12"/>
    <property type="match status" value="1"/>
</dbReference>
<evidence type="ECO:0000313" key="6">
    <source>
        <dbReference type="EMBL" id="GGV00843.1"/>
    </source>
</evidence>
<dbReference type="EMBL" id="BMRP01000068">
    <property type="protein sequence ID" value="GGV00843.1"/>
    <property type="molecule type" value="Genomic_DNA"/>
</dbReference>
<feature type="repeat" description="TPR" evidence="3">
    <location>
        <begin position="756"/>
        <end position="789"/>
    </location>
</feature>
<evidence type="ECO:0000256" key="2">
    <source>
        <dbReference type="ARBA" id="ARBA00022803"/>
    </source>
</evidence>
<organism evidence="6 7">
    <name type="scientific">Streptomyces albospinus</name>
    <dbReference type="NCBI Taxonomy" id="285515"/>
    <lineage>
        <taxon>Bacteria</taxon>
        <taxon>Bacillati</taxon>
        <taxon>Actinomycetota</taxon>
        <taxon>Actinomycetes</taxon>
        <taxon>Kitasatosporales</taxon>
        <taxon>Streptomycetaceae</taxon>
        <taxon>Streptomyces</taxon>
    </lineage>
</organism>
<dbReference type="Gene3D" id="3.40.50.300">
    <property type="entry name" value="P-loop containing nucleotide triphosphate hydrolases"/>
    <property type="match status" value="1"/>
</dbReference>
<dbReference type="Gene3D" id="1.25.40.10">
    <property type="entry name" value="Tetratricopeptide repeat domain"/>
    <property type="match status" value="5"/>
</dbReference>
<dbReference type="Pfam" id="PF13181">
    <property type="entry name" value="TPR_8"/>
    <property type="match status" value="3"/>
</dbReference>
<comment type="caution">
    <text evidence="6">The sequence shown here is derived from an EMBL/GenBank/DDBJ whole genome shotgun (WGS) entry which is preliminary data.</text>
</comment>
<feature type="repeat" description="TPR" evidence="3">
    <location>
        <begin position="722"/>
        <end position="755"/>
    </location>
</feature>
<dbReference type="PANTHER" id="PTHR44858:SF1">
    <property type="entry name" value="UDP-N-ACETYLGLUCOSAMINE--PEPTIDE N-ACETYLGLUCOSAMINYLTRANSFERASE SPINDLY-RELATED"/>
    <property type="match status" value="1"/>
</dbReference>
<feature type="repeat" description="TPR" evidence="3">
    <location>
        <begin position="688"/>
        <end position="721"/>
    </location>
</feature>
<dbReference type="PANTHER" id="PTHR44858">
    <property type="entry name" value="TETRATRICOPEPTIDE REPEAT PROTEIN 6"/>
    <property type="match status" value="1"/>
</dbReference>
<accession>A0ABQ2VN07</accession>
<dbReference type="InterPro" id="IPR027417">
    <property type="entry name" value="P-loop_NTPase"/>
</dbReference>
<dbReference type="InterPro" id="IPR019734">
    <property type="entry name" value="TPR_rpt"/>
</dbReference>
<dbReference type="SUPFAM" id="SSF48452">
    <property type="entry name" value="TPR-like"/>
    <property type="match status" value="2"/>
</dbReference>
<dbReference type="InterPro" id="IPR011990">
    <property type="entry name" value="TPR-like_helical_dom_sf"/>
</dbReference>
<feature type="domain" description="Orc1-like AAA ATPase" evidence="5">
    <location>
        <begin position="20"/>
        <end position="221"/>
    </location>
</feature>
<dbReference type="Pfam" id="PF00515">
    <property type="entry name" value="TPR_1"/>
    <property type="match status" value="2"/>
</dbReference>
<feature type="region of interest" description="Disordered" evidence="4">
    <location>
        <begin position="114"/>
        <end position="144"/>
    </location>
</feature>
<evidence type="ECO:0000256" key="1">
    <source>
        <dbReference type="ARBA" id="ARBA00022737"/>
    </source>
</evidence>
<gene>
    <name evidence="6" type="ORF">GCM10010211_80210</name>
</gene>
<dbReference type="SUPFAM" id="SSF52540">
    <property type="entry name" value="P-loop containing nucleoside triphosphate hydrolases"/>
    <property type="match status" value="1"/>
</dbReference>
<name>A0ABQ2VN07_9ACTN</name>
<dbReference type="Pfam" id="PF13432">
    <property type="entry name" value="TPR_16"/>
    <property type="match status" value="1"/>
</dbReference>
<feature type="repeat" description="TPR" evidence="3">
    <location>
        <begin position="892"/>
        <end position="925"/>
    </location>
</feature>
<dbReference type="SMART" id="SM00028">
    <property type="entry name" value="TPR"/>
    <property type="match status" value="11"/>
</dbReference>
<evidence type="ECO:0000259" key="5">
    <source>
        <dbReference type="Pfam" id="PF13191"/>
    </source>
</evidence>
<sequence length="1043" mass="115300">MAGRGPSRQELIRRRRRSGFVGRRSEQAAFEQALRQMPEEATQFLFHIHGPGGVGKSTLARQLESVAREAGAITTYADESAADPIEVMESVSAQLAAQGAPSKDFDKALATYRQRRHEADSSLAEAEMAAGSPDSAAPPSPSPSSMVVSQLGLAGLGLIPGVGAFTGAVSASHVAAGADRLKAMLSARLRSPEDVRLVLSPLQVLTPVFLRALADAAQSRPWVVLLFDTYERSGPLLDIWLRDILVSDRYGELPANVMVLLAGQSRLDVRCWGDWLDLVTDLPLEVFTDDEARHLLATKGVTDERVIDLILQLSEGLPVLVSMLAEARPTDPAEVGDPSGTAVERFLKWETDPARRAAALACALPLELDQDICQAAINDDEAAGELFTWLRSLPFVRDHAGRYRYHDVVRNAMLRLQRHQSPERWREQHTRLADAFQQQRRENEGRTGSDEAHWDDERWRASRLHETYHRLCADPRAALPDALGELVSAYHHDLATLRRLADTVAHAGEDSEATAVIEAGQRLRAALDEPDPAIGALTFLLSHTALRPQSQALAHALRGRQHRNAERYEQAMIDYDRAIELGLDGSLAYFGRGLTHFQLRQYHEALADFTRAIEADPTDKLNLAQRGLAHQFLQQYEAAIDDYDRVLAIDPDYIWALTSRAATRHDLGHHEAALADFNRALALAPDDIWALHNRGRTHSAMGRHEAALADHDRALAIDPDYTWGFTSRGLTYRALGHHEAALADFNRALALAPDDTWALANRGHTHDVMGRHEAALADFNRALALAPDDGWTRVSRGRVYETRGHYAQARADYDAALDRDPTYTWALSSRARLHRHLGHWDASVVDYTRLLEIDPGEASAYVQRASAHRLENRYTAALADLGRALEINPDDDFALACRGLVHRLIGRYEAALTDLTRAVELAPGDGWAHYERAVALHALRDPARDQALARAVEILEPEAASTENPSAVVPTLGNLFLIHCLMPHWDEADRRLTAFLAAQPSSGQLAELRTVMDTLVEVCPGADEHLTPFRRRLTDALANAADR</sequence>
<feature type="repeat" description="TPR" evidence="3">
    <location>
        <begin position="790"/>
        <end position="823"/>
    </location>
</feature>
<reference evidence="7" key="1">
    <citation type="journal article" date="2019" name="Int. J. Syst. Evol. Microbiol.">
        <title>The Global Catalogue of Microorganisms (GCM) 10K type strain sequencing project: providing services to taxonomists for standard genome sequencing and annotation.</title>
        <authorList>
            <consortium name="The Broad Institute Genomics Platform"/>
            <consortium name="The Broad Institute Genome Sequencing Center for Infectious Disease"/>
            <person name="Wu L."/>
            <person name="Ma J."/>
        </authorList>
    </citation>
    <scope>NUCLEOTIDE SEQUENCE [LARGE SCALE GENOMIC DNA]</scope>
    <source>
        <strain evidence="7">JCM 3399</strain>
    </source>
</reference>
<feature type="region of interest" description="Disordered" evidence="4">
    <location>
        <begin position="1"/>
        <end position="24"/>
    </location>
</feature>
<dbReference type="RefSeq" id="WP_189308327.1">
    <property type="nucleotide sequence ID" value="NZ_BMRP01000068.1"/>
</dbReference>
<feature type="repeat" description="TPR" evidence="3">
    <location>
        <begin position="654"/>
        <end position="687"/>
    </location>
</feature>
<evidence type="ECO:0000256" key="4">
    <source>
        <dbReference type="SAM" id="MobiDB-lite"/>
    </source>
</evidence>
<keyword evidence="1" id="KW-0677">Repeat</keyword>
<dbReference type="Proteomes" id="UP000654471">
    <property type="component" value="Unassembled WGS sequence"/>
</dbReference>
<feature type="repeat" description="TPR" evidence="3">
    <location>
        <begin position="858"/>
        <end position="891"/>
    </location>
</feature>
<evidence type="ECO:0000313" key="7">
    <source>
        <dbReference type="Proteomes" id="UP000654471"/>
    </source>
</evidence>
<keyword evidence="2 3" id="KW-0802">TPR repeat</keyword>
<protein>
    <recommendedName>
        <fullName evidence="5">Orc1-like AAA ATPase domain-containing protein</fullName>
    </recommendedName>
</protein>
<feature type="repeat" description="TPR" evidence="3">
    <location>
        <begin position="586"/>
        <end position="619"/>
    </location>
</feature>